<gene>
    <name evidence="2" type="ORF">FGG15_16525</name>
</gene>
<accession>A0ABY2WGX9</accession>
<feature type="signal peptide" evidence="1">
    <location>
        <begin position="1"/>
        <end position="19"/>
    </location>
</feature>
<evidence type="ECO:0000313" key="3">
    <source>
        <dbReference type="Proteomes" id="UP000751614"/>
    </source>
</evidence>
<feature type="chain" id="PRO_5045896151" description="Carboxypeptidase-like protein" evidence="1">
    <location>
        <begin position="20"/>
        <end position="265"/>
    </location>
</feature>
<dbReference type="EMBL" id="VCNI01000003">
    <property type="protein sequence ID" value="TMU50833.1"/>
    <property type="molecule type" value="Genomic_DNA"/>
</dbReference>
<dbReference type="Proteomes" id="UP000751614">
    <property type="component" value="Unassembled WGS sequence"/>
</dbReference>
<reference evidence="2 3" key="1">
    <citation type="submission" date="2019-05" db="EMBL/GenBank/DDBJ databases">
        <title>Flagellimonas sp. AsT0115, sp. nov., isolated from a marine red algae, Asparagopsis taxiformis.</title>
        <authorList>
            <person name="Kim J."/>
            <person name="Jeong S.E."/>
            <person name="Jeon C.O."/>
        </authorList>
    </citation>
    <scope>NUCLEOTIDE SEQUENCE [LARGE SCALE GENOMIC DNA]</scope>
    <source>
        <strain evidence="2 3">AsT0115</strain>
    </source>
</reference>
<organism evidence="2 3">
    <name type="scientific">Flagellimonas algicola</name>
    <dbReference type="NCBI Taxonomy" id="2583815"/>
    <lineage>
        <taxon>Bacteria</taxon>
        <taxon>Pseudomonadati</taxon>
        <taxon>Bacteroidota</taxon>
        <taxon>Flavobacteriia</taxon>
        <taxon>Flavobacteriales</taxon>
        <taxon>Flavobacteriaceae</taxon>
        <taxon>Flagellimonas</taxon>
    </lineage>
</organism>
<dbReference type="InterPro" id="IPR008969">
    <property type="entry name" value="CarboxyPept-like_regulatory"/>
</dbReference>
<dbReference type="RefSeq" id="WP_138838385.1">
    <property type="nucleotide sequence ID" value="NZ_VCNI01000003.1"/>
</dbReference>
<evidence type="ECO:0000256" key="1">
    <source>
        <dbReference type="SAM" id="SignalP"/>
    </source>
</evidence>
<evidence type="ECO:0008006" key="4">
    <source>
        <dbReference type="Google" id="ProtNLM"/>
    </source>
</evidence>
<name>A0ABY2WGX9_9FLAO</name>
<keyword evidence="3" id="KW-1185">Reference proteome</keyword>
<comment type="caution">
    <text evidence="2">The sequence shown here is derived from an EMBL/GenBank/DDBJ whole genome shotgun (WGS) entry which is preliminary data.</text>
</comment>
<proteinExistence type="predicted"/>
<protein>
    <recommendedName>
        <fullName evidence="4">Carboxypeptidase-like protein</fullName>
    </recommendedName>
</protein>
<sequence>MRSKVLLFLFVFFSITLNAQQTGTKQLRGRVYSANEDVVGVVVQNLTSQRAVITDMDGNFSILVALHDTLAFSAVQFQRKLIVVNDVVYNTSFISVPLEEFVNELKEVVVRPYDLSGDLNQDLDQLQLEKDVSAEALGLPNAHAKIPTQSERKLQQASFGKFNVGMILTPPLDPIINAITGRTKMLKNRVKVDKTYARTQRVQGFYADSLISTNLKIPVEKLDDFMYFCEVDEEFQRTVDTHNQLKIWDFMVSKSRAYRRNNNLD</sequence>
<keyword evidence="1" id="KW-0732">Signal</keyword>
<dbReference type="SUPFAM" id="SSF49464">
    <property type="entry name" value="Carboxypeptidase regulatory domain-like"/>
    <property type="match status" value="1"/>
</dbReference>
<evidence type="ECO:0000313" key="2">
    <source>
        <dbReference type="EMBL" id="TMU50833.1"/>
    </source>
</evidence>